<reference evidence="4" key="1">
    <citation type="submission" date="2020-11" db="EMBL/GenBank/DDBJ databases">
        <authorList>
            <consortium name="DOE Joint Genome Institute"/>
            <person name="Ahrendt S."/>
            <person name="Riley R."/>
            <person name="Andreopoulos W."/>
            <person name="Labutti K."/>
            <person name="Pangilinan J."/>
            <person name="Ruiz-Duenas F.J."/>
            <person name="Barrasa J.M."/>
            <person name="Sanchez-Garcia M."/>
            <person name="Camarero S."/>
            <person name="Miyauchi S."/>
            <person name="Serrano A."/>
            <person name="Linde D."/>
            <person name="Babiker R."/>
            <person name="Drula E."/>
            <person name="Ayuso-Fernandez I."/>
            <person name="Pacheco R."/>
            <person name="Padilla G."/>
            <person name="Ferreira P."/>
            <person name="Barriuso J."/>
            <person name="Kellner H."/>
            <person name="Castanera R."/>
            <person name="Alfaro M."/>
            <person name="Ramirez L."/>
            <person name="Pisabarro A.G."/>
            <person name="Kuo A."/>
            <person name="Tritt A."/>
            <person name="Lipzen A."/>
            <person name="He G."/>
            <person name="Yan M."/>
            <person name="Ng V."/>
            <person name="Cullen D."/>
            <person name="Martin F."/>
            <person name="Rosso M.-N."/>
            <person name="Henrissat B."/>
            <person name="Hibbett D."/>
            <person name="Martinez A.T."/>
            <person name="Grigoriev I.V."/>
        </authorList>
    </citation>
    <scope>NUCLEOTIDE SEQUENCE</scope>
    <source>
        <strain evidence="4">CBS 506.95</strain>
    </source>
</reference>
<name>A0A9P6JI87_9AGAR</name>
<dbReference type="GO" id="GO:0005739">
    <property type="term" value="C:mitochondrion"/>
    <property type="evidence" value="ECO:0007669"/>
    <property type="project" value="TreeGrafter"/>
</dbReference>
<dbReference type="GO" id="GO:0004609">
    <property type="term" value="F:phosphatidylserine decarboxylase activity"/>
    <property type="evidence" value="ECO:0007669"/>
    <property type="project" value="InterPro"/>
</dbReference>
<dbReference type="AlphaFoldDB" id="A0A9P6JI87"/>
<dbReference type="GO" id="GO:0006646">
    <property type="term" value="P:phosphatidylethanolamine biosynthetic process"/>
    <property type="evidence" value="ECO:0007669"/>
    <property type="project" value="TreeGrafter"/>
</dbReference>
<keyword evidence="1" id="KW-0210">Decarboxylase</keyword>
<keyword evidence="2" id="KW-0456">Lyase</keyword>
<evidence type="ECO:0000256" key="2">
    <source>
        <dbReference type="ARBA" id="ARBA00023239"/>
    </source>
</evidence>
<keyword evidence="5" id="KW-1185">Reference proteome</keyword>
<organism evidence="4 5">
    <name type="scientific">Crepidotus variabilis</name>
    <dbReference type="NCBI Taxonomy" id="179855"/>
    <lineage>
        <taxon>Eukaryota</taxon>
        <taxon>Fungi</taxon>
        <taxon>Dikarya</taxon>
        <taxon>Basidiomycota</taxon>
        <taxon>Agaricomycotina</taxon>
        <taxon>Agaricomycetes</taxon>
        <taxon>Agaricomycetidae</taxon>
        <taxon>Agaricales</taxon>
        <taxon>Agaricineae</taxon>
        <taxon>Crepidotaceae</taxon>
        <taxon>Crepidotus</taxon>
    </lineage>
</organism>
<sequence length="271" mass="30902">MNILNSKQPISTVVRLLHSGWAPPTEEALHEFIKGEIHEAKKEDRKYHAVIQEFKDLIESDPNIYINFIEMFKEVPQPAKVPDYETMLMLLNRAIRRIPTYDPNEEFSGLYIHAVLMAVIVIVTEHGYNAFTNDKVNAQFRKILQEWSDFLASPPSAEVLTSTSGGWFSPNVVKIFETYRHQQRMRIFIESDNPDIGLMCFIAVGMIEVSSCDITVQEGHRVKRGDQLGTFHYGGSTHCLVFRPQTKLDFAVNEATGHVPLRSAIARARRA</sequence>
<evidence type="ECO:0000313" key="5">
    <source>
        <dbReference type="Proteomes" id="UP000807306"/>
    </source>
</evidence>
<feature type="domain" description="L-tryptophan decarboxylase PsiD-like" evidence="3">
    <location>
        <begin position="48"/>
        <end position="173"/>
    </location>
</feature>
<proteinExistence type="predicted"/>
<dbReference type="OrthoDB" id="5973539at2759"/>
<dbReference type="PANTHER" id="PTHR10067">
    <property type="entry name" value="PHOSPHATIDYLSERINE DECARBOXYLASE"/>
    <property type="match status" value="1"/>
</dbReference>
<dbReference type="InterPro" id="IPR022237">
    <property type="entry name" value="PsiD-like"/>
</dbReference>
<dbReference type="InterPro" id="IPR003817">
    <property type="entry name" value="PS_Dcarbxylase"/>
</dbReference>
<evidence type="ECO:0000259" key="3">
    <source>
        <dbReference type="Pfam" id="PF12588"/>
    </source>
</evidence>
<evidence type="ECO:0000313" key="4">
    <source>
        <dbReference type="EMBL" id="KAF9521870.1"/>
    </source>
</evidence>
<dbReference type="Proteomes" id="UP000807306">
    <property type="component" value="Unassembled WGS sequence"/>
</dbReference>
<accession>A0A9P6JI87</accession>
<comment type="caution">
    <text evidence="4">The sequence shown here is derived from an EMBL/GenBank/DDBJ whole genome shotgun (WGS) entry which is preliminary data.</text>
</comment>
<gene>
    <name evidence="4" type="ORF">CPB83DRAFT_840922</name>
</gene>
<evidence type="ECO:0000256" key="1">
    <source>
        <dbReference type="ARBA" id="ARBA00022793"/>
    </source>
</evidence>
<dbReference type="EMBL" id="MU157978">
    <property type="protein sequence ID" value="KAF9521870.1"/>
    <property type="molecule type" value="Genomic_DNA"/>
</dbReference>
<dbReference type="PANTHER" id="PTHR10067:SF9">
    <property type="entry name" value="PHOSPHATIDYLSERINE DECARBOXYLASE FAMILY PROTEIN (AFU_ORTHOLOGUE AFUA_7G01730)"/>
    <property type="match status" value="1"/>
</dbReference>
<dbReference type="Pfam" id="PF12588">
    <property type="entry name" value="PSDC"/>
    <property type="match status" value="1"/>
</dbReference>
<protein>
    <submittedName>
        <fullName evidence="4">Phophatidylserine decarboxylase-domain-containing protein</fullName>
    </submittedName>
</protein>